<gene>
    <name evidence="1" type="ORF">XNOV1_A015838</name>
</gene>
<reference evidence="1" key="1">
    <citation type="submission" date="2023-08" db="EMBL/GenBank/DDBJ databases">
        <authorList>
            <person name="Alioto T."/>
            <person name="Alioto T."/>
            <person name="Gomez Garrido J."/>
        </authorList>
    </citation>
    <scope>NUCLEOTIDE SEQUENCE</scope>
</reference>
<evidence type="ECO:0000313" key="1">
    <source>
        <dbReference type="EMBL" id="CAJ1055524.1"/>
    </source>
</evidence>
<name>A0AAV1F4A0_XYRNO</name>
<dbReference type="EMBL" id="OY660867">
    <property type="protein sequence ID" value="CAJ1055524.1"/>
    <property type="molecule type" value="Genomic_DNA"/>
</dbReference>
<proteinExistence type="predicted"/>
<protein>
    <submittedName>
        <fullName evidence="1">Uncharacterized protein LOC117816948</fullName>
    </submittedName>
</protein>
<dbReference type="AlphaFoldDB" id="A0AAV1F4A0"/>
<sequence length="105" mass="12643">MEKWKLPLVTDDFERAHRMGPLRDNQKHPRAIISKLHHFQKKQRILNMSKLSPEDCVLRVVPDISAQLQARRSEFWPLRKHLHQMGLKTYFQHSAILWVEVGRRR</sequence>
<dbReference type="Proteomes" id="UP001178508">
    <property type="component" value="Chromosome 4"/>
</dbReference>
<accession>A0AAV1F4A0</accession>
<keyword evidence="2" id="KW-1185">Reference proteome</keyword>
<dbReference type="Gene3D" id="3.30.70.1820">
    <property type="entry name" value="L1 transposable element, RRM domain"/>
    <property type="match status" value="1"/>
</dbReference>
<organism evidence="1 2">
    <name type="scientific">Xyrichtys novacula</name>
    <name type="common">Pearly razorfish</name>
    <name type="synonym">Hemipteronotus novacula</name>
    <dbReference type="NCBI Taxonomy" id="13765"/>
    <lineage>
        <taxon>Eukaryota</taxon>
        <taxon>Metazoa</taxon>
        <taxon>Chordata</taxon>
        <taxon>Craniata</taxon>
        <taxon>Vertebrata</taxon>
        <taxon>Euteleostomi</taxon>
        <taxon>Actinopterygii</taxon>
        <taxon>Neopterygii</taxon>
        <taxon>Teleostei</taxon>
        <taxon>Neoteleostei</taxon>
        <taxon>Acanthomorphata</taxon>
        <taxon>Eupercaria</taxon>
        <taxon>Labriformes</taxon>
        <taxon>Labridae</taxon>
        <taxon>Xyrichtys</taxon>
    </lineage>
</organism>
<evidence type="ECO:0000313" key="2">
    <source>
        <dbReference type="Proteomes" id="UP001178508"/>
    </source>
</evidence>